<feature type="transmembrane region" description="Helical" evidence="13">
    <location>
        <begin position="400"/>
        <end position="419"/>
    </location>
</feature>
<dbReference type="Pfam" id="PF07690">
    <property type="entry name" value="MFS_1"/>
    <property type="match status" value="1"/>
</dbReference>
<name>A0A6J4LYF2_9ACTN</name>
<feature type="transmembrane region" description="Helical" evidence="13">
    <location>
        <begin position="371"/>
        <end position="394"/>
    </location>
</feature>
<dbReference type="GO" id="GO:0005886">
    <property type="term" value="C:plasma membrane"/>
    <property type="evidence" value="ECO:0007669"/>
    <property type="project" value="UniProtKB-SubCell"/>
</dbReference>
<evidence type="ECO:0000256" key="6">
    <source>
        <dbReference type="ARBA" id="ARBA00022692"/>
    </source>
</evidence>
<sequence>MLVGLLFGLAGMGSASVAVALPALAGDLGLSTGESAWVISLYALMLAVATAVYGRLSDLVGIRLPLLGGVLLMAVGAGIGAWAPSYELLLVARLLQGTGAAAVPTLGVAIISTRYVGSTRAAALGRVAGVAAAVACLGPLAGGGLTDLVGWRAVIALPAVGLLVLPLLWRALSTEGSGARLDLPGAALVAGTAAGLVLLVQSPSAGFEVASVGALLLIVGLPSVTARVRRRPEGFLPLRVIRNSVVVRSALAASAIPAAWFALLIAVPAVLVARGWQPWHVGLALVPSAVAALAAPKVAAPTLQRLGHRMALVVSGSIASGALVVAAVGASVGSAVLLVIAVVAVTGAFGLGQPALIAAVGESVSDDVRGVALGVATLMFLVGGGVGSAVVGGFGDVVGIGWSLLLLSALPVVGVAVLTSRRRPARSAA</sequence>
<dbReference type="PROSITE" id="PS50850">
    <property type="entry name" value="MFS"/>
    <property type="match status" value="1"/>
</dbReference>
<dbReference type="PRINTS" id="PR01036">
    <property type="entry name" value="TCRTETB"/>
</dbReference>
<dbReference type="InterPro" id="IPR036259">
    <property type="entry name" value="MFS_trans_sf"/>
</dbReference>
<evidence type="ECO:0000256" key="13">
    <source>
        <dbReference type="SAM" id="Phobius"/>
    </source>
</evidence>
<comment type="similarity">
    <text evidence="3">Belongs to the major facilitator superfamily. TCR/Tet family.</text>
</comment>
<dbReference type="GO" id="GO:0046677">
    <property type="term" value="P:response to antibiotic"/>
    <property type="evidence" value="ECO:0007669"/>
    <property type="project" value="UniProtKB-KW"/>
</dbReference>
<feature type="signal peptide" evidence="14">
    <location>
        <begin position="1"/>
        <end position="20"/>
    </location>
</feature>
<organism evidence="16">
    <name type="scientific">uncultured Nocardioidaceae bacterium</name>
    <dbReference type="NCBI Taxonomy" id="253824"/>
    <lineage>
        <taxon>Bacteria</taxon>
        <taxon>Bacillati</taxon>
        <taxon>Actinomycetota</taxon>
        <taxon>Actinomycetes</taxon>
        <taxon>Propionibacteriales</taxon>
        <taxon>Nocardioidaceae</taxon>
        <taxon>environmental samples</taxon>
    </lineage>
</organism>
<evidence type="ECO:0000256" key="4">
    <source>
        <dbReference type="ARBA" id="ARBA00022449"/>
    </source>
</evidence>
<evidence type="ECO:0000256" key="5">
    <source>
        <dbReference type="ARBA" id="ARBA00022475"/>
    </source>
</evidence>
<dbReference type="InterPro" id="IPR011701">
    <property type="entry name" value="MFS"/>
</dbReference>
<comment type="function">
    <text evidence="1">Resistance to tetracycline by an active tetracycline efflux. This is an energy-dependent process that decreases the accumulation of the antibiotic in whole cells. This protein functions as a metal-tetracycline/H(+) antiporter.</text>
</comment>
<feature type="transmembrane region" description="Helical" evidence="13">
    <location>
        <begin position="181"/>
        <end position="199"/>
    </location>
</feature>
<keyword evidence="4" id="KW-0813">Transport</keyword>
<keyword evidence="5" id="KW-1003">Cell membrane</keyword>
<evidence type="ECO:0000256" key="1">
    <source>
        <dbReference type="ARBA" id="ARBA00003279"/>
    </source>
</evidence>
<dbReference type="PANTHER" id="PTHR23501:SF188">
    <property type="entry name" value="TETRACYCLINE RESISTANCE PROTEIN"/>
    <property type="match status" value="1"/>
</dbReference>
<feature type="transmembrane region" description="Helical" evidence="13">
    <location>
        <begin position="148"/>
        <end position="169"/>
    </location>
</feature>
<evidence type="ECO:0000256" key="8">
    <source>
        <dbReference type="ARBA" id="ARBA00022989"/>
    </source>
</evidence>
<dbReference type="GO" id="GO:0015297">
    <property type="term" value="F:antiporter activity"/>
    <property type="evidence" value="ECO:0007669"/>
    <property type="project" value="UniProtKB-KW"/>
</dbReference>
<keyword evidence="4" id="KW-0050">Antiport</keyword>
<feature type="transmembrane region" description="Helical" evidence="13">
    <location>
        <begin position="336"/>
        <end position="359"/>
    </location>
</feature>
<comment type="subcellular location">
    <subcellularLocation>
        <location evidence="2">Cell membrane</location>
        <topology evidence="2">Multi-pass membrane protein</topology>
    </subcellularLocation>
</comment>
<feature type="transmembrane region" description="Helical" evidence="13">
    <location>
        <begin position="311"/>
        <end position="330"/>
    </location>
</feature>
<evidence type="ECO:0000256" key="3">
    <source>
        <dbReference type="ARBA" id="ARBA00007520"/>
    </source>
</evidence>
<dbReference type="InterPro" id="IPR020846">
    <property type="entry name" value="MFS_dom"/>
</dbReference>
<keyword evidence="9" id="KW-0406">Ion transport</keyword>
<protein>
    <recommendedName>
        <fullName evidence="12">Tetracycline resistance protein</fullName>
    </recommendedName>
</protein>
<feature type="transmembrane region" description="Helical" evidence="13">
    <location>
        <begin position="279"/>
        <end position="299"/>
    </location>
</feature>
<feature type="transmembrane region" description="Helical" evidence="13">
    <location>
        <begin position="66"/>
        <end position="84"/>
    </location>
</feature>
<feature type="chain" id="PRO_5026821792" description="Tetracycline resistance protein" evidence="14">
    <location>
        <begin position="21"/>
        <end position="429"/>
    </location>
</feature>
<keyword evidence="10 13" id="KW-0472">Membrane</keyword>
<evidence type="ECO:0000256" key="2">
    <source>
        <dbReference type="ARBA" id="ARBA00004651"/>
    </source>
</evidence>
<dbReference type="Gene3D" id="1.20.1720.10">
    <property type="entry name" value="Multidrug resistance protein D"/>
    <property type="match status" value="1"/>
</dbReference>
<dbReference type="AlphaFoldDB" id="A0A6J4LYF2"/>
<feature type="transmembrane region" description="Helical" evidence="13">
    <location>
        <begin position="90"/>
        <end position="111"/>
    </location>
</feature>
<keyword evidence="14" id="KW-0732">Signal</keyword>
<gene>
    <name evidence="16" type="ORF">AVDCRST_MAG72-1052</name>
</gene>
<keyword evidence="6 13" id="KW-0812">Transmembrane</keyword>
<dbReference type="SUPFAM" id="SSF103473">
    <property type="entry name" value="MFS general substrate transporter"/>
    <property type="match status" value="1"/>
</dbReference>
<evidence type="ECO:0000256" key="12">
    <source>
        <dbReference type="ARBA" id="ARBA00040630"/>
    </source>
</evidence>
<evidence type="ECO:0000259" key="15">
    <source>
        <dbReference type="PROSITE" id="PS50850"/>
    </source>
</evidence>
<proteinExistence type="inferred from homology"/>
<dbReference type="PANTHER" id="PTHR23501">
    <property type="entry name" value="MAJOR FACILITATOR SUPERFAMILY"/>
    <property type="match status" value="1"/>
</dbReference>
<evidence type="ECO:0000256" key="14">
    <source>
        <dbReference type="SAM" id="SignalP"/>
    </source>
</evidence>
<evidence type="ECO:0000256" key="9">
    <source>
        <dbReference type="ARBA" id="ARBA00023065"/>
    </source>
</evidence>
<evidence type="ECO:0000256" key="7">
    <source>
        <dbReference type="ARBA" id="ARBA00022781"/>
    </source>
</evidence>
<feature type="transmembrane region" description="Helical" evidence="13">
    <location>
        <begin position="123"/>
        <end position="142"/>
    </location>
</feature>
<evidence type="ECO:0000313" key="16">
    <source>
        <dbReference type="EMBL" id="CAA9344777.1"/>
    </source>
</evidence>
<keyword evidence="11" id="KW-0046">Antibiotic resistance</keyword>
<dbReference type="Gene3D" id="1.20.1250.20">
    <property type="entry name" value="MFS general substrate transporter like domains"/>
    <property type="match status" value="1"/>
</dbReference>
<evidence type="ECO:0000256" key="10">
    <source>
        <dbReference type="ARBA" id="ARBA00023136"/>
    </source>
</evidence>
<feature type="transmembrane region" description="Helical" evidence="13">
    <location>
        <begin position="205"/>
        <end position="224"/>
    </location>
</feature>
<feature type="transmembrane region" description="Helical" evidence="13">
    <location>
        <begin position="36"/>
        <end position="54"/>
    </location>
</feature>
<feature type="transmembrane region" description="Helical" evidence="13">
    <location>
        <begin position="245"/>
        <end position="273"/>
    </location>
</feature>
<dbReference type="EMBL" id="CADCUJ010000048">
    <property type="protein sequence ID" value="CAA9344777.1"/>
    <property type="molecule type" value="Genomic_DNA"/>
</dbReference>
<dbReference type="GO" id="GO:1902600">
    <property type="term" value="P:proton transmembrane transport"/>
    <property type="evidence" value="ECO:0007669"/>
    <property type="project" value="UniProtKB-KW"/>
</dbReference>
<reference evidence="16" key="1">
    <citation type="submission" date="2020-02" db="EMBL/GenBank/DDBJ databases">
        <authorList>
            <person name="Meier V. D."/>
        </authorList>
    </citation>
    <scope>NUCLEOTIDE SEQUENCE</scope>
    <source>
        <strain evidence="16">AVDCRST_MAG72</strain>
    </source>
</reference>
<keyword evidence="7" id="KW-0375">Hydrogen ion transport</keyword>
<keyword evidence="8 13" id="KW-1133">Transmembrane helix</keyword>
<accession>A0A6J4LYF2</accession>
<feature type="domain" description="Major facilitator superfamily (MFS) profile" evidence="15">
    <location>
        <begin position="1"/>
        <end position="426"/>
    </location>
</feature>
<evidence type="ECO:0000256" key="11">
    <source>
        <dbReference type="ARBA" id="ARBA00023251"/>
    </source>
</evidence>